<feature type="compositionally biased region" description="Polar residues" evidence="10">
    <location>
        <begin position="254"/>
        <end position="264"/>
    </location>
</feature>
<protein>
    <recommendedName>
        <fullName evidence="15">GDNF inducible zinc finger protein 1</fullName>
    </recommendedName>
</protein>
<dbReference type="HOGENOM" id="CLU_764964_0_0_1"/>
<reference evidence="13" key="2">
    <citation type="submission" date="2025-08" db="UniProtKB">
        <authorList>
            <consortium name="Ensembl"/>
        </authorList>
    </citation>
    <scope>IDENTIFICATION</scope>
    <source>
        <strain evidence="13">Glennie</strain>
    </source>
</reference>
<name>F6RL37_ORNAN</name>
<feature type="domain" description="C2H2-type" evidence="12">
    <location>
        <begin position="416"/>
        <end position="443"/>
    </location>
</feature>
<dbReference type="Pfam" id="PF00651">
    <property type="entry name" value="BTB"/>
    <property type="match status" value="1"/>
</dbReference>
<feature type="domain" description="C2H2-type" evidence="12">
    <location>
        <begin position="814"/>
        <end position="841"/>
    </location>
</feature>
<dbReference type="SMART" id="SM00225">
    <property type="entry name" value="BTB"/>
    <property type="match status" value="1"/>
</dbReference>
<evidence type="ECO:0000259" key="12">
    <source>
        <dbReference type="PROSITE" id="PS50157"/>
    </source>
</evidence>
<dbReference type="Bgee" id="ENSOANG00000022376">
    <property type="expression patterns" value="Expressed in fibroblast and 7 other cell types or tissues"/>
</dbReference>
<feature type="domain" description="C2H2-type" evidence="12">
    <location>
        <begin position="898"/>
        <end position="920"/>
    </location>
</feature>
<dbReference type="GO" id="GO:0000977">
    <property type="term" value="F:RNA polymerase II transcription regulatory region sequence-specific DNA binding"/>
    <property type="evidence" value="ECO:0000318"/>
    <property type="project" value="GO_Central"/>
</dbReference>
<evidence type="ECO:0000256" key="8">
    <source>
        <dbReference type="ARBA" id="ARBA00023242"/>
    </source>
</evidence>
<feature type="domain" description="C2H2-type" evidence="12">
    <location>
        <begin position="700"/>
        <end position="728"/>
    </location>
</feature>
<evidence type="ECO:0000256" key="6">
    <source>
        <dbReference type="ARBA" id="ARBA00022833"/>
    </source>
</evidence>
<evidence type="ECO:0000313" key="13">
    <source>
        <dbReference type="Ensembl" id="ENSOANP00000028559.3"/>
    </source>
</evidence>
<evidence type="ECO:0000256" key="7">
    <source>
        <dbReference type="ARBA" id="ARBA00023125"/>
    </source>
</evidence>
<dbReference type="FunFam" id="3.30.160.60:FF:000690">
    <property type="entry name" value="Zinc finger protein 354C"/>
    <property type="match status" value="1"/>
</dbReference>
<dbReference type="FunFam" id="3.30.160.60:FF:000446">
    <property type="entry name" value="Zinc finger protein"/>
    <property type="match status" value="3"/>
</dbReference>
<organism evidence="13 14">
    <name type="scientific">Ornithorhynchus anatinus</name>
    <name type="common">Duckbill platypus</name>
    <dbReference type="NCBI Taxonomy" id="9258"/>
    <lineage>
        <taxon>Eukaryota</taxon>
        <taxon>Metazoa</taxon>
        <taxon>Chordata</taxon>
        <taxon>Craniata</taxon>
        <taxon>Vertebrata</taxon>
        <taxon>Euteleostomi</taxon>
        <taxon>Mammalia</taxon>
        <taxon>Monotremata</taxon>
        <taxon>Ornithorhynchidae</taxon>
        <taxon>Ornithorhynchus</taxon>
    </lineage>
</organism>
<keyword evidence="4" id="KW-0677">Repeat</keyword>
<feature type="domain" description="C2H2-type" evidence="12">
    <location>
        <begin position="326"/>
        <end position="349"/>
    </location>
</feature>
<dbReference type="GO" id="GO:0005634">
    <property type="term" value="C:nucleus"/>
    <property type="evidence" value="ECO:0000318"/>
    <property type="project" value="GO_Central"/>
</dbReference>
<dbReference type="Pfam" id="PF13912">
    <property type="entry name" value="zf-C2H2_6"/>
    <property type="match status" value="2"/>
</dbReference>
<feature type="compositionally biased region" description="Basic and acidic residues" evidence="10">
    <location>
        <begin position="542"/>
        <end position="552"/>
    </location>
</feature>
<evidence type="ECO:0008006" key="15">
    <source>
        <dbReference type="Google" id="ProtNLM"/>
    </source>
</evidence>
<evidence type="ECO:0000256" key="9">
    <source>
        <dbReference type="PROSITE-ProRule" id="PRU00042"/>
    </source>
</evidence>
<dbReference type="SUPFAM" id="SSF57667">
    <property type="entry name" value="beta-beta-alpha zinc fingers"/>
    <property type="match status" value="7"/>
</dbReference>
<dbReference type="FunFam" id="3.30.160.60:FF:001818">
    <property type="entry name" value="GDNF-inducible zinc finger protein 1 isoform X1"/>
    <property type="match status" value="1"/>
</dbReference>
<dbReference type="InterPro" id="IPR013087">
    <property type="entry name" value="Znf_C2H2_type"/>
</dbReference>
<keyword evidence="3" id="KW-0479">Metal-binding</keyword>
<gene>
    <name evidence="13" type="primary">GZF2</name>
</gene>
<dbReference type="SMART" id="SM00355">
    <property type="entry name" value="ZnF_C2H2"/>
    <property type="match status" value="15"/>
</dbReference>
<dbReference type="InterPro" id="IPR036236">
    <property type="entry name" value="Znf_C2H2_sf"/>
</dbReference>
<feature type="region of interest" description="Disordered" evidence="10">
    <location>
        <begin position="210"/>
        <end position="290"/>
    </location>
</feature>
<keyword evidence="6" id="KW-0862">Zinc</keyword>
<dbReference type="InterPro" id="IPR050589">
    <property type="entry name" value="Ikaros_C2H2-ZF"/>
</dbReference>
<feature type="domain" description="C2H2-type" evidence="12">
    <location>
        <begin position="444"/>
        <end position="472"/>
    </location>
</feature>
<evidence type="ECO:0000313" key="14">
    <source>
        <dbReference type="Proteomes" id="UP000002279"/>
    </source>
</evidence>
<evidence type="ECO:0000256" key="5">
    <source>
        <dbReference type="ARBA" id="ARBA00022771"/>
    </source>
</evidence>
<reference evidence="13" key="3">
    <citation type="submission" date="2025-09" db="UniProtKB">
        <authorList>
            <consortium name="Ensembl"/>
        </authorList>
    </citation>
    <scope>IDENTIFICATION</scope>
    <source>
        <strain evidence="13">Glennie</strain>
    </source>
</reference>
<reference evidence="13 14" key="1">
    <citation type="journal article" date="2008" name="Nature">
        <title>Genome analysis of the platypus reveals unique signatures of evolution.</title>
        <authorList>
            <person name="Warren W.C."/>
            <person name="Hillier L.W."/>
            <person name="Marshall Graves J.A."/>
            <person name="Birney E."/>
            <person name="Ponting C.P."/>
            <person name="Grutzner F."/>
            <person name="Belov K."/>
            <person name="Miller W."/>
            <person name="Clarke L."/>
            <person name="Chinwalla A.T."/>
            <person name="Yang S.P."/>
            <person name="Heger A."/>
            <person name="Locke D.P."/>
            <person name="Miethke P."/>
            <person name="Waters P.D."/>
            <person name="Veyrunes F."/>
            <person name="Fulton L."/>
            <person name="Fulton B."/>
            <person name="Graves T."/>
            <person name="Wallis J."/>
            <person name="Puente X.S."/>
            <person name="Lopez-Otin C."/>
            <person name="Ordonez G.R."/>
            <person name="Eichler E.E."/>
            <person name="Chen L."/>
            <person name="Cheng Z."/>
            <person name="Deakin J.E."/>
            <person name="Alsop A."/>
            <person name="Thompson K."/>
            <person name="Kirby P."/>
            <person name="Papenfuss A.T."/>
            <person name="Wakefield M.J."/>
            <person name="Olender T."/>
            <person name="Lancet D."/>
            <person name="Huttley G.A."/>
            <person name="Smit A.F."/>
            <person name="Pask A."/>
            <person name="Temple-Smith P."/>
            <person name="Batzer M.A."/>
            <person name="Walker J.A."/>
            <person name="Konkel M.K."/>
            <person name="Harris R.S."/>
            <person name="Whittington C.M."/>
            <person name="Wong E.S."/>
            <person name="Gemmell N.J."/>
            <person name="Buschiazzo E."/>
            <person name="Vargas Jentzsch I.M."/>
            <person name="Merkel A."/>
            <person name="Schmitz J."/>
            <person name="Zemann A."/>
            <person name="Churakov G."/>
            <person name="Kriegs J.O."/>
            <person name="Brosius J."/>
            <person name="Murchison E.P."/>
            <person name="Sachidanandam R."/>
            <person name="Smith C."/>
            <person name="Hannon G.J."/>
            <person name="Tsend-Ayush E."/>
            <person name="McMillan D."/>
            <person name="Attenborough R."/>
            <person name="Rens W."/>
            <person name="Ferguson-Smith M."/>
            <person name="Lefevre C.M."/>
            <person name="Sharp J.A."/>
            <person name="Nicholas K.R."/>
            <person name="Ray D.A."/>
            <person name="Kube M."/>
            <person name="Reinhardt R."/>
            <person name="Pringle T.H."/>
            <person name="Taylor J."/>
            <person name="Jones R.C."/>
            <person name="Nixon B."/>
            <person name="Dacheux J.L."/>
            <person name="Niwa H."/>
            <person name="Sekita Y."/>
            <person name="Huang X."/>
            <person name="Stark A."/>
            <person name="Kheradpour P."/>
            <person name="Kellis M."/>
            <person name="Flicek P."/>
            <person name="Chen Y."/>
            <person name="Webber C."/>
            <person name="Hardison R."/>
            <person name="Nelson J."/>
            <person name="Hallsworth-Pepin K."/>
            <person name="Delehaunty K."/>
            <person name="Markovic C."/>
            <person name="Minx P."/>
            <person name="Feng Y."/>
            <person name="Kremitzki C."/>
            <person name="Mitreva M."/>
            <person name="Glasscock J."/>
            <person name="Wylie T."/>
            <person name="Wohldmann P."/>
            <person name="Thiru P."/>
            <person name="Nhan M.N."/>
            <person name="Pohl C.S."/>
            <person name="Smith S.M."/>
            <person name="Hou S."/>
            <person name="Nefedov M."/>
            <person name="de Jong P.J."/>
            <person name="Renfree M.B."/>
            <person name="Mardis E.R."/>
            <person name="Wilson R.K."/>
        </authorList>
    </citation>
    <scope>NUCLEOTIDE SEQUENCE [LARGE SCALE GENOMIC DNA]</scope>
    <source>
        <strain evidence="13 14">Glennie</strain>
    </source>
</reference>
<evidence type="ECO:0000259" key="11">
    <source>
        <dbReference type="PROSITE" id="PS50097"/>
    </source>
</evidence>
<feature type="domain" description="C2H2-type" evidence="12">
    <location>
        <begin position="386"/>
        <end position="414"/>
    </location>
</feature>
<dbReference type="eggNOG" id="KOG1721">
    <property type="taxonomic scope" value="Eukaryota"/>
</dbReference>
<keyword evidence="14" id="KW-1185">Reference proteome</keyword>
<dbReference type="GO" id="GO:0006357">
    <property type="term" value="P:regulation of transcription by RNA polymerase II"/>
    <property type="evidence" value="ECO:0000318"/>
    <property type="project" value="GO_Central"/>
</dbReference>
<keyword evidence="7" id="KW-0238">DNA-binding</keyword>
<dbReference type="PROSITE" id="PS50157">
    <property type="entry name" value="ZINC_FINGER_C2H2_2"/>
    <property type="match status" value="14"/>
</dbReference>
<keyword evidence="5 9" id="KW-0863">Zinc-finger</keyword>
<dbReference type="FunFam" id="3.30.160.60:FF:004271">
    <property type="match status" value="1"/>
</dbReference>
<feature type="domain" description="C2H2-type" evidence="12">
    <location>
        <begin position="357"/>
        <end position="385"/>
    </location>
</feature>
<evidence type="ECO:0000256" key="3">
    <source>
        <dbReference type="ARBA" id="ARBA00022723"/>
    </source>
</evidence>
<dbReference type="PROSITE" id="PS50097">
    <property type="entry name" value="BTB"/>
    <property type="match status" value="1"/>
</dbReference>
<evidence type="ECO:0000256" key="2">
    <source>
        <dbReference type="ARBA" id="ARBA00006991"/>
    </source>
</evidence>
<feature type="domain" description="C2H2-type" evidence="12">
    <location>
        <begin position="786"/>
        <end position="813"/>
    </location>
</feature>
<dbReference type="GO" id="GO:0000981">
    <property type="term" value="F:DNA-binding transcription factor activity, RNA polymerase II-specific"/>
    <property type="evidence" value="ECO:0000318"/>
    <property type="project" value="GO_Central"/>
</dbReference>
<feature type="region of interest" description="Disordered" evidence="10">
    <location>
        <begin position="1"/>
        <end position="22"/>
    </location>
</feature>
<feature type="domain" description="C2H2-type" evidence="12">
    <location>
        <begin position="842"/>
        <end position="869"/>
    </location>
</feature>
<comment type="similarity">
    <text evidence="2">Belongs to the krueppel C2H2-type zinc-finger protein family.</text>
</comment>
<dbReference type="Pfam" id="PF00096">
    <property type="entry name" value="zf-C2H2"/>
    <property type="match status" value="7"/>
</dbReference>
<evidence type="ECO:0000256" key="10">
    <source>
        <dbReference type="SAM" id="MobiDB-lite"/>
    </source>
</evidence>
<dbReference type="Proteomes" id="UP000002279">
    <property type="component" value="Chromosome 1"/>
</dbReference>
<feature type="domain" description="C2H2-type" evidence="12">
    <location>
        <begin position="870"/>
        <end position="897"/>
    </location>
</feature>
<dbReference type="SUPFAM" id="SSF54695">
    <property type="entry name" value="POZ domain"/>
    <property type="match status" value="1"/>
</dbReference>
<feature type="domain" description="C2H2-type" evidence="12">
    <location>
        <begin position="758"/>
        <end position="785"/>
    </location>
</feature>
<proteinExistence type="inferred from homology"/>
<dbReference type="PANTHER" id="PTHR24404:SF93">
    <property type="entry name" value="GDNF INDUCIBLE ZINC FINGER PROTEIN 1"/>
    <property type="match status" value="1"/>
</dbReference>
<feature type="domain" description="C2H2-type" evidence="12">
    <location>
        <begin position="671"/>
        <end position="699"/>
    </location>
</feature>
<keyword evidence="8" id="KW-0539">Nucleus</keyword>
<dbReference type="PROSITE" id="PS00028">
    <property type="entry name" value="ZINC_FINGER_C2H2_1"/>
    <property type="match status" value="14"/>
</dbReference>
<dbReference type="InterPro" id="IPR011333">
    <property type="entry name" value="SKP1/BTB/POZ_sf"/>
</dbReference>
<dbReference type="Gene3D" id="3.30.160.60">
    <property type="entry name" value="Classic Zinc Finger"/>
    <property type="match status" value="12"/>
</dbReference>
<dbReference type="FunFam" id="3.30.160.60:FF:002343">
    <property type="entry name" value="Zinc finger protein 33A"/>
    <property type="match status" value="1"/>
</dbReference>
<dbReference type="FunCoup" id="F6RL37">
    <property type="interactions" value="544"/>
</dbReference>
<dbReference type="GO" id="GO:0008270">
    <property type="term" value="F:zinc ion binding"/>
    <property type="evidence" value="ECO:0007669"/>
    <property type="project" value="UniProtKB-KW"/>
</dbReference>
<dbReference type="PANTHER" id="PTHR24404">
    <property type="entry name" value="ZINC FINGER PROTEIN"/>
    <property type="match status" value="1"/>
</dbReference>
<comment type="subcellular location">
    <subcellularLocation>
        <location evidence="1">Nucleus</location>
    </subcellularLocation>
</comment>
<evidence type="ECO:0000256" key="1">
    <source>
        <dbReference type="ARBA" id="ARBA00004123"/>
    </source>
</evidence>
<dbReference type="InterPro" id="IPR000210">
    <property type="entry name" value="BTB/POZ_dom"/>
</dbReference>
<feature type="domain" description="BTB" evidence="11">
    <location>
        <begin position="65"/>
        <end position="137"/>
    </location>
</feature>
<evidence type="ECO:0000256" key="4">
    <source>
        <dbReference type="ARBA" id="ARBA00022737"/>
    </source>
</evidence>
<dbReference type="AlphaFoldDB" id="F6RL37"/>
<sequence length="998" mass="112924">MRALRRGRGFPALPSSRPPPSLPRACCSQSCSLGMEKKKILMKSKVASSNLLSALHSLYQFGHFCDVTVHTVHLGIQEEFPVHKAVLAASSNYFKGLFLRDEMTDVKRRTVVLDDIYTEEFTSFLEFVYTAKMEIEPEKLQRMREVAERLECKDLLDICEEVKAEGEMGGLDLSVHWKTQVCESGAPWARHPQSELARGSGSAPVVVTPVKRQLWEGRKRGPVISGGKPREGQAGGPDRADPVGTDGKTGRTRGVQTGPAQSGSPRAASLPEKSGPLPRLRPGADPGETRLVIRKVRSGQEGYETLGVARGPGPLPGASPAPSETYACEKCNRPFHFVKSYQAHMEAEHGIHVVVQYSCNLCLQLFSNRQNLRQHRLTVHSDQRRFPCAVCDKRFKRRKDINDHVRRVHEKKRTPQACPYCDKLISSKCGLTVHIRTHTGEKPYKCGDCPACFAQRSAYNTHVRKIHESGQDRKPVPVYWMVVPPPDRSESTDYEIAVTKETWAQTSDTKLRTEKLQTETGDKDNLDYEEEAGNLSITKIGCRRDGKDQKDKDDDDEMEASREEGGNDEDQGTSVKGEEEGDYDIRYPESEPEDSQEKEEVCTDDGSSNEKETEDNESDEDFKGKTVPEMEEAKKSTYVITCDKCDQQFVSRKKYVDHCKDVHQSLPGKVYQCEICSKSFASYNSWKEHRACVHTEERQFACTLCNATFKRKRDVRTHYVRKHEGRVKRPLCSVCGKILSSRTALVFHMRTHTGEKPYECGVCHSKFAQPSQLKIHTRSHTGEKPYICEDCGACFADKGKLTGHKRTHTGERLFKCDVCGKHFATNEYLKCHKRCHLGAKPYKCDVCGKTFGLRASLAQHSNVHAETRPYFCEQCGKTFTQQGALRRHQRIHTGEKPYKCRACERTFTDMSTLRRHVSVHDRTAHWRSFLIDLTTKKDHNWSKIETLTDVCTSEEPMPEIWSVDQGRLYKPENAVVKTAEARAPNHVSHPNDPPLVFL</sequence>
<dbReference type="OMA" id="VTVHTEH"/>
<accession>F6RL37</accession>
<dbReference type="FunFam" id="3.30.160.60:FF:004075">
    <property type="match status" value="1"/>
</dbReference>
<dbReference type="GeneTree" id="ENSGT00870000136554"/>
<feature type="region of interest" description="Disordered" evidence="10">
    <location>
        <begin position="539"/>
        <end position="627"/>
    </location>
</feature>
<dbReference type="Ensembl" id="ENSOANT00000032355.3">
    <property type="protein sequence ID" value="ENSOANP00000028559.3"/>
    <property type="gene ID" value="ENSOANG00000022376.3"/>
</dbReference>
<dbReference type="Gene3D" id="3.30.710.10">
    <property type="entry name" value="Potassium Channel Kv1.1, Chain A"/>
    <property type="match status" value="1"/>
</dbReference>
<feature type="domain" description="C2H2-type" evidence="12">
    <location>
        <begin position="730"/>
        <end position="757"/>
    </location>
</feature>
<dbReference type="FunFam" id="3.30.160.60:FF:001498">
    <property type="entry name" value="Zinc finger protein 404"/>
    <property type="match status" value="1"/>
</dbReference>
<dbReference type="InParanoid" id="F6RL37"/>